<evidence type="ECO:0008006" key="2">
    <source>
        <dbReference type="Google" id="ProtNLM"/>
    </source>
</evidence>
<comment type="caution">
    <text evidence="1">The sequence shown here is derived from an EMBL/GenBank/DDBJ whole genome shotgun (WGS) entry which is preliminary data.</text>
</comment>
<dbReference type="Gene3D" id="1.10.3210.10">
    <property type="entry name" value="Hypothetical protein af1432"/>
    <property type="match status" value="1"/>
</dbReference>
<name>A0A0F9RLG1_9ZZZZ</name>
<organism evidence="1">
    <name type="scientific">marine sediment metagenome</name>
    <dbReference type="NCBI Taxonomy" id="412755"/>
    <lineage>
        <taxon>unclassified sequences</taxon>
        <taxon>metagenomes</taxon>
        <taxon>ecological metagenomes</taxon>
    </lineage>
</organism>
<dbReference type="AlphaFoldDB" id="A0A0F9RLG1"/>
<accession>A0A0F9RLG1</accession>
<reference evidence="1" key="1">
    <citation type="journal article" date="2015" name="Nature">
        <title>Complex archaea that bridge the gap between prokaryotes and eukaryotes.</title>
        <authorList>
            <person name="Spang A."/>
            <person name="Saw J.H."/>
            <person name="Jorgensen S.L."/>
            <person name="Zaremba-Niedzwiedzka K."/>
            <person name="Martijn J."/>
            <person name="Lind A.E."/>
            <person name="van Eijk R."/>
            <person name="Schleper C."/>
            <person name="Guy L."/>
            <person name="Ettema T.J."/>
        </authorList>
    </citation>
    <scope>NUCLEOTIDE SEQUENCE</scope>
</reference>
<dbReference type="SUPFAM" id="SSF109604">
    <property type="entry name" value="HD-domain/PDEase-like"/>
    <property type="match status" value="1"/>
</dbReference>
<gene>
    <name evidence="1" type="ORF">LCGC14_0562760</name>
</gene>
<evidence type="ECO:0000313" key="1">
    <source>
        <dbReference type="EMBL" id="KKN57370.1"/>
    </source>
</evidence>
<dbReference type="EMBL" id="LAZR01000806">
    <property type="protein sequence ID" value="KKN57370.1"/>
    <property type="molecule type" value="Genomic_DNA"/>
</dbReference>
<sequence length="189" mass="21431">MQPGEFLTFPTRTTIQVIDADPEKIHIEDIARSLSRQCRFNGYIDAEHYSVAQHSVIVSDLVSIECSGLADKDRWRFTLAGFLHDGAEAYLHDWIGPLKNLPELAFVKELDGMWTNAIEQRFGLPVGICENRVVKDADRAVFVAEDMDLRGLDGYAPRRSKIERIDPLSAGIAEKIFLARFRQLTDLVR</sequence>
<protein>
    <recommendedName>
        <fullName evidence="2">HD/PDEase domain-containing protein</fullName>
    </recommendedName>
</protein>
<proteinExistence type="predicted"/>